<dbReference type="STRING" id="1318466.BN85411150"/>
<dbReference type="SUPFAM" id="SSF53448">
    <property type="entry name" value="Nucleotide-diphospho-sugar transferases"/>
    <property type="match status" value="1"/>
</dbReference>
<keyword evidence="5" id="KW-1185">Reference proteome</keyword>
<dbReference type="InterPro" id="IPR001173">
    <property type="entry name" value="Glyco_trans_2-like"/>
</dbReference>
<proteinExistence type="predicted"/>
<dbReference type="GO" id="GO:0016757">
    <property type="term" value="F:glycosyltransferase activity"/>
    <property type="evidence" value="ECO:0007669"/>
    <property type="project" value="UniProtKB-KW"/>
</dbReference>
<evidence type="ECO:0000256" key="2">
    <source>
        <dbReference type="ARBA" id="ARBA00022679"/>
    </source>
</evidence>
<dbReference type="CDD" id="cd00761">
    <property type="entry name" value="Glyco_tranf_GTA_type"/>
    <property type="match status" value="1"/>
</dbReference>
<accession>U4KLH2</accession>
<protein>
    <submittedName>
        <fullName evidence="4">Predicted glycosyltransferase</fullName>
    </submittedName>
</protein>
<dbReference type="PANTHER" id="PTHR22916">
    <property type="entry name" value="GLYCOSYLTRANSFERASE"/>
    <property type="match status" value="1"/>
</dbReference>
<dbReference type="Pfam" id="PF00535">
    <property type="entry name" value="Glycos_transf_2"/>
    <property type="match status" value="1"/>
</dbReference>
<dbReference type="HOGENOM" id="CLU_025996_25_1_14"/>
<dbReference type="Gene3D" id="3.90.550.10">
    <property type="entry name" value="Spore Coat Polysaccharide Biosynthesis Protein SpsA, Chain A"/>
    <property type="match status" value="1"/>
</dbReference>
<dbReference type="AlphaFoldDB" id="U4KLH2"/>
<evidence type="ECO:0000256" key="1">
    <source>
        <dbReference type="ARBA" id="ARBA00022676"/>
    </source>
</evidence>
<dbReference type="OrthoDB" id="387866at2"/>
<keyword evidence="2 4" id="KW-0808">Transferase</keyword>
<dbReference type="InterPro" id="IPR029044">
    <property type="entry name" value="Nucleotide-diphossugar_trans"/>
</dbReference>
<dbReference type="EMBL" id="FO681347">
    <property type="protein sequence ID" value="CCV64692.1"/>
    <property type="molecule type" value="Genomic_DNA"/>
</dbReference>
<evidence type="ECO:0000313" key="4">
    <source>
        <dbReference type="EMBL" id="CCV64692.1"/>
    </source>
</evidence>
<gene>
    <name evidence="4" type="ORF">BN85411150</name>
</gene>
<dbReference type="RefSeq" id="WP_030003578.1">
    <property type="nucleotide sequence ID" value="NC_022538.1"/>
</dbReference>
<organism evidence="4 5">
    <name type="scientific">Alteracholeplasma palmae (strain ATCC 49389 / J233)</name>
    <name type="common">Acholeplasma palmae</name>
    <dbReference type="NCBI Taxonomy" id="1318466"/>
    <lineage>
        <taxon>Bacteria</taxon>
        <taxon>Bacillati</taxon>
        <taxon>Mycoplasmatota</taxon>
        <taxon>Mollicutes</taxon>
        <taxon>Acholeplasmatales</taxon>
        <taxon>Acholeplasmataceae</taxon>
        <taxon>Acholeplasma</taxon>
    </lineage>
</organism>
<evidence type="ECO:0000259" key="3">
    <source>
        <dbReference type="Pfam" id="PF00535"/>
    </source>
</evidence>
<keyword evidence="1" id="KW-0328">Glycosyltransferase</keyword>
<name>U4KLH2_ALTPJ</name>
<reference evidence="4 5" key="1">
    <citation type="journal article" date="2013" name="J. Mol. Microbiol. Biotechnol.">
        <title>Analysis of the Complete Genomes of Acholeplasma brassicae , A. palmae and A. laidlawii and Their Comparison to the Obligate Parasites from ' Candidatus Phytoplasma'.</title>
        <authorList>
            <person name="Kube M."/>
            <person name="Siewert C."/>
            <person name="Migdoll A.M."/>
            <person name="Duduk B."/>
            <person name="Holz S."/>
            <person name="Rabus R."/>
            <person name="Seemuller E."/>
            <person name="Mitrovic J."/>
            <person name="Muller I."/>
            <person name="Buttner C."/>
            <person name="Reinhardt R."/>
        </authorList>
    </citation>
    <scope>NUCLEOTIDE SEQUENCE [LARGE SCALE GENOMIC DNA]</scope>
    <source>
        <strain evidence="4 5">J233</strain>
    </source>
</reference>
<dbReference type="PANTHER" id="PTHR22916:SF51">
    <property type="entry name" value="GLYCOSYLTRANSFERASE EPSH-RELATED"/>
    <property type="match status" value="1"/>
</dbReference>
<dbReference type="KEGG" id="apal:BN85411150"/>
<sequence>MKKISIVIPVYNVEKYIYKCLNSVVQQTYSNLEIIIVNDGTKDDSMTVVEKFSKTDSRIKILNQENNGLSAARNKGLELATGEYVYFLDSDDYLEKEAISKMVFKMDEYGSQIVMFNSYIDYESYKEKYIEFNKIITLSGEDFLQTVIRKRIYKPTVWSYFYETAYLKTNEYQFQNGLIHEDEEWSIKVILGANKVTFFPEILHNYLKRMNSITSNKKRSKKSITDMLFILKLNEERVNYHVKIKKTCQDLFTRQYIDLFFQYSNNKKEYISLIKKYEINKKIKSFRSIIKYYKYKFFYRRLK</sequence>
<dbReference type="Proteomes" id="UP000032740">
    <property type="component" value="Chromosome"/>
</dbReference>
<feature type="domain" description="Glycosyltransferase 2-like" evidence="3">
    <location>
        <begin position="5"/>
        <end position="129"/>
    </location>
</feature>
<evidence type="ECO:0000313" key="5">
    <source>
        <dbReference type="Proteomes" id="UP000032740"/>
    </source>
</evidence>